<proteinExistence type="predicted"/>
<gene>
    <name evidence="2" type="ORF">EXY23_02420</name>
</gene>
<keyword evidence="3" id="KW-1185">Reference proteome</keyword>
<reference evidence="2 3" key="1">
    <citation type="submission" date="2019-03" db="EMBL/GenBank/DDBJ databases">
        <title>Paracraurococcus aquatilis NE82 genome sequence.</title>
        <authorList>
            <person name="Zhao Y."/>
            <person name="Du Z."/>
        </authorList>
    </citation>
    <scope>NUCLEOTIDE SEQUENCE [LARGE SCALE GENOMIC DNA]</scope>
    <source>
        <strain evidence="2 3">NE82</strain>
    </source>
</reference>
<name>A0A4R4DTW5_9PROT</name>
<dbReference type="PIRSF" id="PIRSF010256">
    <property type="entry name" value="CoxE_vWa"/>
    <property type="match status" value="1"/>
</dbReference>
<evidence type="ECO:0000313" key="2">
    <source>
        <dbReference type="EMBL" id="TCZ66196.1"/>
    </source>
</evidence>
<evidence type="ECO:0000313" key="3">
    <source>
        <dbReference type="Proteomes" id="UP000295023"/>
    </source>
</evidence>
<dbReference type="Proteomes" id="UP000295023">
    <property type="component" value="Unassembled WGS sequence"/>
</dbReference>
<protein>
    <submittedName>
        <fullName evidence="2">VWA domain-containing protein</fullName>
    </submittedName>
</protein>
<dbReference type="RefSeq" id="WP_132284665.1">
    <property type="nucleotide sequence ID" value="NZ_SKBM01000002.1"/>
</dbReference>
<feature type="compositionally biased region" description="Gly residues" evidence="1">
    <location>
        <begin position="92"/>
        <end position="105"/>
    </location>
</feature>
<feature type="region of interest" description="Disordered" evidence="1">
    <location>
        <begin position="77"/>
        <end position="105"/>
    </location>
</feature>
<evidence type="ECO:0000256" key="1">
    <source>
        <dbReference type="SAM" id="MobiDB-lite"/>
    </source>
</evidence>
<dbReference type="OrthoDB" id="9790469at2"/>
<dbReference type="InterPro" id="IPR011195">
    <property type="entry name" value="UCP010256"/>
</dbReference>
<dbReference type="PANTHER" id="PTHR39338:SF5">
    <property type="entry name" value="BLR6139 PROTEIN"/>
    <property type="match status" value="1"/>
</dbReference>
<organism evidence="2 3">
    <name type="scientific">Roseicella aquatilis</name>
    <dbReference type="NCBI Taxonomy" id="2527868"/>
    <lineage>
        <taxon>Bacteria</taxon>
        <taxon>Pseudomonadati</taxon>
        <taxon>Pseudomonadota</taxon>
        <taxon>Alphaproteobacteria</taxon>
        <taxon>Acetobacterales</taxon>
        <taxon>Roseomonadaceae</taxon>
        <taxon>Roseicella</taxon>
    </lineage>
</organism>
<accession>A0A4R4DTW5</accession>
<dbReference type="PANTHER" id="PTHR39338">
    <property type="entry name" value="BLL5662 PROTEIN-RELATED"/>
    <property type="match status" value="1"/>
</dbReference>
<dbReference type="EMBL" id="SKBM01000002">
    <property type="protein sequence ID" value="TCZ66196.1"/>
    <property type="molecule type" value="Genomic_DNA"/>
</dbReference>
<dbReference type="Pfam" id="PF05762">
    <property type="entry name" value="VWA_CoxE"/>
    <property type="match status" value="1"/>
</dbReference>
<dbReference type="InterPro" id="IPR008912">
    <property type="entry name" value="Uncharacterised_CoxE"/>
</dbReference>
<dbReference type="AlphaFoldDB" id="A0A4R4DTW5"/>
<comment type="caution">
    <text evidence="2">The sequence shown here is derived from an EMBL/GenBank/DDBJ whole genome shotgun (WGS) entry which is preliminary data.</text>
</comment>
<sequence>MEGPLLDFFRAARGAGLRISPAESIDATRAVQVVGLADRARLKDTLSLVLAKTPEEKRAFAEVFDLFFRRGEFGGAQADAVPGEPPADAPQGGEGEGGEGEGGGGALARMLLADDRAALAAAVEQAAQEAGLSNIALFTQVNLFARRILERMGLQALEREIAAAPDGDRADRLRLGRDRLRGQVREFVEQALLLYARGETEAFRERLLQRTRLSAIDRRDHERMRVLVRAMARRLATQYGRNRRRDRRGVLDVRRTLRRNMGWEGIPFHTVWKQERIQKPKLVVLCDVSGSVAAIAQFLLLFLYSLNEALSGLRSFAFSGNLVDVSDLLEHLPIEAAIPEVMARAGFGSSNYGMALADFEREHLRLLDSHTTVIVLGDGRGNRTDPRTDILARMAERSKQIVWLNPEYRTLWGTGDSDMPRYAPHCRVAAVCNTLQHLERVIGELLRDGG</sequence>